<dbReference type="InterPro" id="IPR036412">
    <property type="entry name" value="HAD-like_sf"/>
</dbReference>
<accession>A0A917MYM8</accession>
<sequence>MEKVNWKVEGMSCTNCALTVHKYLEGEGLSNVKVNFIGGDVSFELPKDNDAHKLELEKGIEGLGYHVANGAAQAAGVAKKKKWLHNHWRRFLFCLVFTLPLMVHMIPGVHIHWLMNHWVQLALTLPVYIVGMDFFGRSAIRSLLKGIPNMNVLVALGATAAFVYSLTGTFTANPANYLFYETTATIITLVFLGNWLEDKSVETTQENIRKLTVTQKIMANMIAYDDQYQEHVFPVESQYLKVGDLVLINSGEYVPMDCKILSGTASVNEAIVTGESAPVEKKMNDKLIGGSIVDSGSVKVYITAVGEDTVMSHILRMVQEAQAEKPPVQQLADKISAVFVPVVTSIALLTLLGNLFIGNHTFTESLLRSIAVLVIACPCAMGLATPAAIAVGLGRAARNGILFKNARSLEVFRNIKQVVFDKTGTLTTGQFALRRFAALAVEEEELKQIAYSLEKHSSHPIARCITREWKVKNELRWGKIEEVKGLGMQGTDKEGNRYEAVSHKAVAALTSDTTHNVYITRNGVLLGWIDVADEIRPEAKAVVAQLQQSGIKTILLSGDTKEKCAQVATTLGIEEVVAEQTPEQKLQRIADYNAVAPVAMVGDGINDAPALAKATVGISLSDASQIAMQSAQVVLMNHGLKHLPMALGLGRHTYVTIQQNLFWAFIYNIIALPVAAFGYLSPTFGALVMGLSDVVLAINSVRLNWKKV</sequence>
<dbReference type="EMBL" id="BMIB01000005">
    <property type="protein sequence ID" value="GGH80399.1"/>
    <property type="molecule type" value="Genomic_DNA"/>
</dbReference>
<feature type="transmembrane region" description="Helical" evidence="10">
    <location>
        <begin position="119"/>
        <end position="140"/>
    </location>
</feature>
<dbReference type="InterPro" id="IPR023298">
    <property type="entry name" value="ATPase_P-typ_TM_dom_sf"/>
</dbReference>
<dbReference type="InterPro" id="IPR017969">
    <property type="entry name" value="Heavy-metal-associated_CS"/>
</dbReference>
<evidence type="ECO:0000256" key="9">
    <source>
        <dbReference type="ARBA" id="ARBA00023136"/>
    </source>
</evidence>
<dbReference type="PANTHER" id="PTHR43520">
    <property type="entry name" value="ATP7, ISOFORM B"/>
    <property type="match status" value="1"/>
</dbReference>
<evidence type="ECO:0000259" key="11">
    <source>
        <dbReference type="Pfam" id="PF00122"/>
    </source>
</evidence>
<dbReference type="NCBIfam" id="TIGR01511">
    <property type="entry name" value="ATPase-IB1_Cu"/>
    <property type="match status" value="1"/>
</dbReference>
<feature type="transmembrane region" description="Helical" evidence="10">
    <location>
        <begin position="661"/>
        <end position="680"/>
    </location>
</feature>
<feature type="domain" description="P-type ATPase A" evidence="11">
    <location>
        <begin position="224"/>
        <end position="319"/>
    </location>
</feature>
<dbReference type="Gene3D" id="2.70.150.10">
    <property type="entry name" value="Calcium-transporting ATPase, cytoplasmic transduction domain A"/>
    <property type="match status" value="1"/>
</dbReference>
<dbReference type="PROSITE" id="PS01047">
    <property type="entry name" value="HMA_1"/>
    <property type="match status" value="1"/>
</dbReference>
<dbReference type="InterPro" id="IPR023214">
    <property type="entry name" value="HAD_sf"/>
</dbReference>
<dbReference type="PRINTS" id="PR00943">
    <property type="entry name" value="CUATPASE"/>
</dbReference>
<dbReference type="NCBIfam" id="TIGR01494">
    <property type="entry name" value="ATPase_P-type"/>
    <property type="match status" value="1"/>
</dbReference>
<dbReference type="CDD" id="cd00371">
    <property type="entry name" value="HMA"/>
    <property type="match status" value="1"/>
</dbReference>
<dbReference type="InterPro" id="IPR027256">
    <property type="entry name" value="P-typ_ATPase_IB"/>
</dbReference>
<comment type="caution">
    <text evidence="12">The sequence shown here is derived from an EMBL/GenBank/DDBJ whole genome shotgun (WGS) entry which is preliminary data.</text>
</comment>
<feature type="transmembrane region" description="Helical" evidence="10">
    <location>
        <begin position="152"/>
        <end position="171"/>
    </location>
</feature>
<keyword evidence="10" id="KW-1003">Cell membrane</keyword>
<dbReference type="GO" id="GO:0005886">
    <property type="term" value="C:plasma membrane"/>
    <property type="evidence" value="ECO:0007669"/>
    <property type="project" value="UniProtKB-SubCell"/>
</dbReference>
<dbReference type="NCBIfam" id="TIGR01525">
    <property type="entry name" value="ATPase-IB_hvy"/>
    <property type="match status" value="1"/>
</dbReference>
<keyword evidence="8 10" id="KW-1133">Transmembrane helix</keyword>
<dbReference type="PROSITE" id="PS00154">
    <property type="entry name" value="ATPASE_E1_E2"/>
    <property type="match status" value="1"/>
</dbReference>
<gene>
    <name evidence="12" type="ORF">GCM10011379_51220</name>
</gene>
<keyword evidence="4 10" id="KW-0479">Metal-binding</keyword>
<protein>
    <submittedName>
        <fullName evidence="12">Copper-translocating P-type ATPase</fullName>
    </submittedName>
</protein>
<keyword evidence="6 10" id="KW-0067">ATP-binding</keyword>
<evidence type="ECO:0000313" key="13">
    <source>
        <dbReference type="Proteomes" id="UP000627292"/>
    </source>
</evidence>
<dbReference type="Gene3D" id="3.30.70.100">
    <property type="match status" value="1"/>
</dbReference>
<dbReference type="SUPFAM" id="SSF81665">
    <property type="entry name" value="Calcium ATPase, transmembrane domain M"/>
    <property type="match status" value="1"/>
</dbReference>
<dbReference type="SUPFAM" id="SSF81653">
    <property type="entry name" value="Calcium ATPase, transduction domain A"/>
    <property type="match status" value="1"/>
</dbReference>
<dbReference type="SUPFAM" id="SSF56784">
    <property type="entry name" value="HAD-like"/>
    <property type="match status" value="1"/>
</dbReference>
<dbReference type="Gene3D" id="3.40.1110.10">
    <property type="entry name" value="Calcium-transporting ATPase, cytoplasmic domain N"/>
    <property type="match status" value="1"/>
</dbReference>
<dbReference type="InterPro" id="IPR023299">
    <property type="entry name" value="ATPase_P-typ_cyto_dom_N"/>
</dbReference>
<dbReference type="PANTHER" id="PTHR43520:SF8">
    <property type="entry name" value="P-TYPE CU(+) TRANSPORTER"/>
    <property type="match status" value="1"/>
</dbReference>
<dbReference type="InterPro" id="IPR059000">
    <property type="entry name" value="ATPase_P-type_domA"/>
</dbReference>
<dbReference type="NCBIfam" id="TIGR01512">
    <property type="entry name" value="ATPase-IB2_Cd"/>
    <property type="match status" value="1"/>
</dbReference>
<evidence type="ECO:0000256" key="6">
    <source>
        <dbReference type="ARBA" id="ARBA00022840"/>
    </source>
</evidence>
<evidence type="ECO:0000256" key="1">
    <source>
        <dbReference type="ARBA" id="ARBA00004127"/>
    </source>
</evidence>
<proteinExistence type="inferred from homology"/>
<dbReference type="PRINTS" id="PR00119">
    <property type="entry name" value="CATATPASE"/>
</dbReference>
<keyword evidence="3 10" id="KW-0812">Transmembrane</keyword>
<evidence type="ECO:0000256" key="10">
    <source>
        <dbReference type="RuleBase" id="RU362081"/>
    </source>
</evidence>
<feature type="transmembrane region" description="Helical" evidence="10">
    <location>
        <begin position="369"/>
        <end position="394"/>
    </location>
</feature>
<reference evidence="12" key="1">
    <citation type="journal article" date="2014" name="Int. J. Syst. Evol. Microbiol.">
        <title>Complete genome sequence of Corynebacterium casei LMG S-19264T (=DSM 44701T), isolated from a smear-ripened cheese.</title>
        <authorList>
            <consortium name="US DOE Joint Genome Institute (JGI-PGF)"/>
            <person name="Walter F."/>
            <person name="Albersmeier A."/>
            <person name="Kalinowski J."/>
            <person name="Ruckert C."/>
        </authorList>
    </citation>
    <scope>NUCLEOTIDE SEQUENCE</scope>
    <source>
        <strain evidence="12">CGMCC 1.15290</strain>
    </source>
</reference>
<comment type="similarity">
    <text evidence="2 10">Belongs to the cation transport ATPase (P-type) (TC 3.A.3) family. Type IB subfamily.</text>
</comment>
<organism evidence="12 13">
    <name type="scientific">Filimonas zeae</name>
    <dbReference type="NCBI Taxonomy" id="1737353"/>
    <lineage>
        <taxon>Bacteria</taxon>
        <taxon>Pseudomonadati</taxon>
        <taxon>Bacteroidota</taxon>
        <taxon>Chitinophagia</taxon>
        <taxon>Chitinophagales</taxon>
        <taxon>Chitinophagaceae</taxon>
        <taxon>Filimonas</taxon>
    </lineage>
</organism>
<dbReference type="AlphaFoldDB" id="A0A917MYM8"/>
<comment type="subcellular location">
    <subcellularLocation>
        <location evidence="10">Cell membrane</location>
    </subcellularLocation>
    <subcellularLocation>
        <location evidence="1">Endomembrane system</location>
        <topology evidence="1">Multi-pass membrane protein</topology>
    </subcellularLocation>
</comment>
<dbReference type="GO" id="GO:0012505">
    <property type="term" value="C:endomembrane system"/>
    <property type="evidence" value="ECO:0007669"/>
    <property type="project" value="UniProtKB-SubCell"/>
</dbReference>
<dbReference type="Pfam" id="PF00122">
    <property type="entry name" value="E1-E2_ATPase"/>
    <property type="match status" value="1"/>
</dbReference>
<keyword evidence="13" id="KW-1185">Reference proteome</keyword>
<dbReference type="Proteomes" id="UP000627292">
    <property type="component" value="Unassembled WGS sequence"/>
</dbReference>
<dbReference type="GO" id="GO:0005524">
    <property type="term" value="F:ATP binding"/>
    <property type="evidence" value="ECO:0007669"/>
    <property type="project" value="UniProtKB-UniRule"/>
</dbReference>
<dbReference type="GO" id="GO:0005507">
    <property type="term" value="F:copper ion binding"/>
    <property type="evidence" value="ECO:0007669"/>
    <property type="project" value="TreeGrafter"/>
</dbReference>
<dbReference type="Pfam" id="PF00702">
    <property type="entry name" value="Hydrolase"/>
    <property type="match status" value="1"/>
</dbReference>
<evidence type="ECO:0000256" key="7">
    <source>
        <dbReference type="ARBA" id="ARBA00022967"/>
    </source>
</evidence>
<dbReference type="InterPro" id="IPR006121">
    <property type="entry name" value="HMA_dom"/>
</dbReference>
<evidence type="ECO:0000256" key="3">
    <source>
        <dbReference type="ARBA" id="ARBA00022692"/>
    </source>
</evidence>
<dbReference type="InterPro" id="IPR036163">
    <property type="entry name" value="HMA_dom_sf"/>
</dbReference>
<dbReference type="GO" id="GO:0055070">
    <property type="term" value="P:copper ion homeostasis"/>
    <property type="evidence" value="ECO:0007669"/>
    <property type="project" value="TreeGrafter"/>
</dbReference>
<dbReference type="Gene3D" id="3.40.50.1000">
    <property type="entry name" value="HAD superfamily/HAD-like"/>
    <property type="match status" value="1"/>
</dbReference>
<keyword evidence="7" id="KW-1278">Translocase</keyword>
<dbReference type="RefSeq" id="WP_188957916.1">
    <property type="nucleotide sequence ID" value="NZ_BMIB01000005.1"/>
</dbReference>
<reference evidence="12" key="2">
    <citation type="submission" date="2020-09" db="EMBL/GenBank/DDBJ databases">
        <authorList>
            <person name="Sun Q."/>
            <person name="Zhou Y."/>
        </authorList>
    </citation>
    <scope>NUCLEOTIDE SEQUENCE</scope>
    <source>
        <strain evidence="12">CGMCC 1.15290</strain>
    </source>
</reference>
<evidence type="ECO:0000256" key="8">
    <source>
        <dbReference type="ARBA" id="ARBA00022989"/>
    </source>
</evidence>
<feature type="transmembrane region" description="Helical" evidence="10">
    <location>
        <begin position="177"/>
        <end position="196"/>
    </location>
</feature>
<dbReference type="InterPro" id="IPR001757">
    <property type="entry name" value="P_typ_ATPase"/>
</dbReference>
<dbReference type="SUPFAM" id="SSF55008">
    <property type="entry name" value="HMA, heavy metal-associated domain"/>
    <property type="match status" value="1"/>
</dbReference>
<keyword evidence="5 10" id="KW-0547">Nucleotide-binding</keyword>
<dbReference type="GO" id="GO:0043682">
    <property type="term" value="F:P-type divalent copper transporter activity"/>
    <property type="evidence" value="ECO:0007669"/>
    <property type="project" value="TreeGrafter"/>
</dbReference>
<evidence type="ECO:0000256" key="4">
    <source>
        <dbReference type="ARBA" id="ARBA00022723"/>
    </source>
</evidence>
<evidence type="ECO:0000256" key="5">
    <source>
        <dbReference type="ARBA" id="ARBA00022741"/>
    </source>
</evidence>
<feature type="transmembrane region" description="Helical" evidence="10">
    <location>
        <begin position="335"/>
        <end position="357"/>
    </location>
</feature>
<dbReference type="GO" id="GO:0016887">
    <property type="term" value="F:ATP hydrolysis activity"/>
    <property type="evidence" value="ECO:0007669"/>
    <property type="project" value="InterPro"/>
</dbReference>
<dbReference type="InterPro" id="IPR018303">
    <property type="entry name" value="ATPase_P-typ_P_site"/>
</dbReference>
<evidence type="ECO:0000313" key="12">
    <source>
        <dbReference type="EMBL" id="GGH80399.1"/>
    </source>
</evidence>
<dbReference type="InterPro" id="IPR008250">
    <property type="entry name" value="ATPase_P-typ_transduc_dom_A_sf"/>
</dbReference>
<evidence type="ECO:0000256" key="2">
    <source>
        <dbReference type="ARBA" id="ARBA00006024"/>
    </source>
</evidence>
<keyword evidence="9 10" id="KW-0472">Membrane</keyword>
<feature type="transmembrane region" description="Helical" evidence="10">
    <location>
        <begin position="91"/>
        <end position="113"/>
    </location>
</feature>
<name>A0A917MYM8_9BACT</name>